<evidence type="ECO:0000313" key="2">
    <source>
        <dbReference type="EMBL" id="MPC10928.1"/>
    </source>
</evidence>
<feature type="compositionally biased region" description="Polar residues" evidence="1">
    <location>
        <begin position="33"/>
        <end position="46"/>
    </location>
</feature>
<reference evidence="2 3" key="1">
    <citation type="submission" date="2019-05" db="EMBL/GenBank/DDBJ databases">
        <title>Another draft genome of Portunus trituberculatus and its Hox gene families provides insights of decapod evolution.</title>
        <authorList>
            <person name="Jeong J.-H."/>
            <person name="Song I."/>
            <person name="Kim S."/>
            <person name="Choi T."/>
            <person name="Kim D."/>
            <person name="Ryu S."/>
            <person name="Kim W."/>
        </authorList>
    </citation>
    <scope>NUCLEOTIDE SEQUENCE [LARGE SCALE GENOMIC DNA]</scope>
    <source>
        <tissue evidence="2">Muscle</tissue>
    </source>
</reference>
<dbReference type="AlphaFoldDB" id="A0A5B7CP58"/>
<keyword evidence="3" id="KW-1185">Reference proteome</keyword>
<gene>
    <name evidence="2" type="ORF">E2C01_003572</name>
</gene>
<organism evidence="2 3">
    <name type="scientific">Portunus trituberculatus</name>
    <name type="common">Swimming crab</name>
    <name type="synonym">Neptunus trituberculatus</name>
    <dbReference type="NCBI Taxonomy" id="210409"/>
    <lineage>
        <taxon>Eukaryota</taxon>
        <taxon>Metazoa</taxon>
        <taxon>Ecdysozoa</taxon>
        <taxon>Arthropoda</taxon>
        <taxon>Crustacea</taxon>
        <taxon>Multicrustacea</taxon>
        <taxon>Malacostraca</taxon>
        <taxon>Eumalacostraca</taxon>
        <taxon>Eucarida</taxon>
        <taxon>Decapoda</taxon>
        <taxon>Pleocyemata</taxon>
        <taxon>Brachyura</taxon>
        <taxon>Eubrachyura</taxon>
        <taxon>Portunoidea</taxon>
        <taxon>Portunidae</taxon>
        <taxon>Portuninae</taxon>
        <taxon>Portunus</taxon>
    </lineage>
</organism>
<feature type="region of interest" description="Disordered" evidence="1">
    <location>
        <begin position="30"/>
        <end position="72"/>
    </location>
</feature>
<dbReference type="EMBL" id="VSRR010000136">
    <property type="protein sequence ID" value="MPC10928.1"/>
    <property type="molecule type" value="Genomic_DNA"/>
</dbReference>
<name>A0A5B7CP58_PORTR</name>
<comment type="caution">
    <text evidence="2">The sequence shown here is derived from an EMBL/GenBank/DDBJ whole genome shotgun (WGS) entry which is preliminary data.</text>
</comment>
<protein>
    <submittedName>
        <fullName evidence="2">Uncharacterized protein</fullName>
    </submittedName>
</protein>
<feature type="compositionally biased region" description="Polar residues" evidence="1">
    <location>
        <begin position="62"/>
        <end position="72"/>
    </location>
</feature>
<accession>A0A5B7CP58</accession>
<dbReference type="Proteomes" id="UP000324222">
    <property type="component" value="Unassembled WGS sequence"/>
</dbReference>
<evidence type="ECO:0000256" key="1">
    <source>
        <dbReference type="SAM" id="MobiDB-lite"/>
    </source>
</evidence>
<sequence length="84" mass="8790">MVSMNQGSSGGEPAKALQITLVLWQSHHLTPEQALSSPGNSSTPRSRPQHQDGATGRVCQGQPLTPTHTHTEQCGTLTCSAAVT</sequence>
<proteinExistence type="predicted"/>
<evidence type="ECO:0000313" key="3">
    <source>
        <dbReference type="Proteomes" id="UP000324222"/>
    </source>
</evidence>